<evidence type="ECO:0000256" key="2">
    <source>
        <dbReference type="SAM" id="Phobius"/>
    </source>
</evidence>
<dbReference type="OrthoDB" id="4463773at2"/>
<keyword evidence="2" id="KW-1133">Transmembrane helix</keyword>
<feature type="region of interest" description="Disordered" evidence="1">
    <location>
        <begin position="51"/>
        <end position="155"/>
    </location>
</feature>
<feature type="compositionally biased region" description="Basic and acidic residues" evidence="1">
    <location>
        <begin position="78"/>
        <end position="89"/>
    </location>
</feature>
<name>A0A4Q2SJL4_9ACTN</name>
<sequence>MPEWMWKALPVALVVGLALAAAGWLGPLSTLVPVLLVLLLLRRLPRGTRYSPYVPKGADPQARDASQDVAFPGWQLPPEERFELVREPGPRPQPQPSQEPRPDVRPGITAPDMLTGDGGTDGAVPEGWYPTTDGSRERWHNGATWTAHERMPGGG</sequence>
<protein>
    <recommendedName>
        <fullName evidence="5">DUF2510 domain-containing protein</fullName>
    </recommendedName>
</protein>
<comment type="caution">
    <text evidence="3">The sequence shown here is derived from an EMBL/GenBank/DDBJ whole genome shotgun (WGS) entry which is preliminary data.</text>
</comment>
<organism evidence="3 4">
    <name type="scientific">Nocardioides ganghwensis</name>
    <dbReference type="NCBI Taxonomy" id="252230"/>
    <lineage>
        <taxon>Bacteria</taxon>
        <taxon>Bacillati</taxon>
        <taxon>Actinomycetota</taxon>
        <taxon>Actinomycetes</taxon>
        <taxon>Propionibacteriales</taxon>
        <taxon>Nocardioidaceae</taxon>
        <taxon>Nocardioides</taxon>
    </lineage>
</organism>
<dbReference type="RefSeq" id="WP_129453163.1">
    <property type="nucleotide sequence ID" value="NZ_JACXYX010000003.1"/>
</dbReference>
<evidence type="ECO:0000256" key="1">
    <source>
        <dbReference type="SAM" id="MobiDB-lite"/>
    </source>
</evidence>
<dbReference type="AlphaFoldDB" id="A0A4Q2SJL4"/>
<feature type="compositionally biased region" description="Pro residues" evidence="1">
    <location>
        <begin position="90"/>
        <end position="99"/>
    </location>
</feature>
<keyword evidence="4" id="KW-1185">Reference proteome</keyword>
<gene>
    <name evidence="3" type="ORF">EUA07_01210</name>
</gene>
<keyword evidence="2" id="KW-0472">Membrane</keyword>
<keyword evidence="2" id="KW-0812">Transmembrane</keyword>
<dbReference type="Proteomes" id="UP000293291">
    <property type="component" value="Unassembled WGS sequence"/>
</dbReference>
<accession>A0A4Q2SJL4</accession>
<dbReference type="EMBL" id="SDWU01000001">
    <property type="protein sequence ID" value="RYC05141.1"/>
    <property type="molecule type" value="Genomic_DNA"/>
</dbReference>
<evidence type="ECO:0000313" key="3">
    <source>
        <dbReference type="EMBL" id="RYC05141.1"/>
    </source>
</evidence>
<evidence type="ECO:0000313" key="4">
    <source>
        <dbReference type="Proteomes" id="UP000293291"/>
    </source>
</evidence>
<feature type="transmembrane region" description="Helical" evidence="2">
    <location>
        <begin position="12"/>
        <end position="41"/>
    </location>
</feature>
<proteinExistence type="predicted"/>
<evidence type="ECO:0008006" key="5">
    <source>
        <dbReference type="Google" id="ProtNLM"/>
    </source>
</evidence>
<reference evidence="3 4" key="1">
    <citation type="submission" date="2019-01" db="EMBL/GenBank/DDBJ databases">
        <title>Novel species of Nocardioides.</title>
        <authorList>
            <person name="Liu Q."/>
            <person name="Xin Y.-H."/>
        </authorList>
    </citation>
    <scope>NUCLEOTIDE SEQUENCE [LARGE SCALE GENOMIC DNA]</scope>
    <source>
        <strain evidence="3 4">CGMCC 4.6875</strain>
    </source>
</reference>